<comment type="caution">
    <text evidence="2">The sequence shown here is derived from an EMBL/GenBank/DDBJ whole genome shotgun (WGS) entry which is preliminary data.</text>
</comment>
<dbReference type="EMBL" id="JACOOA010000004">
    <property type="protein sequence ID" value="MBC5584534.1"/>
    <property type="molecule type" value="Genomic_DNA"/>
</dbReference>
<organism evidence="2 3">
    <name type="scientific">Eggerthella hominis</name>
    <dbReference type="NCBI Taxonomy" id="2763043"/>
    <lineage>
        <taxon>Bacteria</taxon>
        <taxon>Bacillati</taxon>
        <taxon>Actinomycetota</taxon>
        <taxon>Coriobacteriia</taxon>
        <taxon>Eggerthellales</taxon>
        <taxon>Eggerthellaceae</taxon>
        <taxon>Eggerthella</taxon>
    </lineage>
</organism>
<sequence>MTDRVKHTAGFTLAELMMSIAIILILAAIAIPSIFNAQSNMRMVELNNAAQSIANAAQTQMTAMKVSGTWMAFLDDRAEGSGTYLLRDEARASNILTSLSVDSTVYDGDYVIVFDQDTASVTAVFYTDGKTGFFGQAPATTNAAQTYYADGSGSSDQTARMANDPMIGYYEGTPSGATPEVALRNPVIWVSDNGKTLGKLCVRDENLTGSPVRETAVDIKFEKKDADGTAISFSLSGLSKDGSLFSVQASDKKTEGIANKGVYSFDSVSGNTYVIDLNKLQLSIDQSEIDGDIKNAIAAFDVLDSVEVTATVDVTGPSISATAQANIQWPLTPVNLSVLVTNPRTENVDQADHIKGAYASPVVATDGDPSVLGNNGWKTSDVTEDYSLRFNASSLQNNYYDAADKGIATQNEEAVHQSYTGGSLNLDVAASNSLLVNASVGSYANAGGTVHQYQIYEIWGWFESTDKSVSQRIKLGYLQNNQWKWADIDANGNSAFSAFFTNPAIGANTESLQIDANNVKAYLDANYSESNPDGVNCTIYIRTAPRFDDVDKYLRSNPDSMNNFNGEVGTGSRGGNLATEIRKTFENEFGAASSVASWAVARTRWSGVSVNNWEFPGNSVDLRIYYDITPAYGFSSLGAADDWATVSQDARFNLTNTGLWYFQKTGSNFDTTTPVAMLWEPAETVSGQTQSMVRNLDSGSGSTVDFEISHVQDYLFYRCIVFFSEDGADLLDSPGKMYVPYSDAEGDKATDASEAWSYVIPRGEDIPSEKKAFTYWTTEPNGQGTKIYSGSRVVDCEGAFASLSGDKPIKTRLYANYVTVGVGMMYLEFDSNNQVSGYYGYLSEDQAEPIQNITEETNNEIVSWGYYVVTPVDIKLTLGEGALVVGSAQSVKFESDGKEYFAYEIVGNWQYKLETAKRDPRHKLTYSYSDPSSGETYSGTYEVNFNFAGAVAKVEKGANWGQSDSPWIVRHATQFIGALPANGNPNIQQTYATNNSFKQMHDIDMADAAVTAITKFTKVFSQSTYDGNNFTVRGIQYRLGIDGITGEDSGNSGLFVNAVSSTIKNVKIEVDSNTADKPYTVISTHNSKMAFGLLVGNISGTGSNIENCSVTVKDNGDAYFLIEKTGSNGVDIGNSVGVLAGRASEVFMTQLSASGIHLSVNTTDDSWRGSIALGSLMGKALQCNISACNTSKTELELMQPVQDNAKATLSYGGIAGQFEGCNESSCMVEDARLRVVISQSRDNMRIGGVAGFSSGSLFDLNTWQNQAFLYIGDGEDRESITQEVGAQQ</sequence>
<keyword evidence="1" id="KW-0472">Membrane</keyword>
<name>A0ABR7BSH0_9ACTN</name>
<gene>
    <name evidence="2" type="ORF">H8S61_10045</name>
</gene>
<dbReference type="SUPFAM" id="SSF54523">
    <property type="entry name" value="Pili subunits"/>
    <property type="match status" value="1"/>
</dbReference>
<keyword evidence="3" id="KW-1185">Reference proteome</keyword>
<reference evidence="2 3" key="1">
    <citation type="submission" date="2020-08" db="EMBL/GenBank/DDBJ databases">
        <title>Genome public.</title>
        <authorList>
            <person name="Liu C."/>
            <person name="Sun Q."/>
        </authorList>
    </citation>
    <scope>NUCLEOTIDE SEQUENCE [LARGE SCALE GENOMIC DNA]</scope>
    <source>
        <strain evidence="2 3">NSJ-70</strain>
    </source>
</reference>
<dbReference type="Gene3D" id="3.30.700.10">
    <property type="entry name" value="Glycoprotein, Type 4 Pilin"/>
    <property type="match status" value="1"/>
</dbReference>
<protein>
    <submittedName>
        <fullName evidence="2">Prepilin-type N-terminal cleavage/methylation domain-containing protein</fullName>
    </submittedName>
</protein>
<dbReference type="Proteomes" id="UP000622448">
    <property type="component" value="Unassembled WGS sequence"/>
</dbReference>
<dbReference type="Pfam" id="PF07963">
    <property type="entry name" value="N_methyl"/>
    <property type="match status" value="1"/>
</dbReference>
<keyword evidence="1" id="KW-0812">Transmembrane</keyword>
<dbReference type="InterPro" id="IPR012902">
    <property type="entry name" value="N_methyl_site"/>
</dbReference>
<evidence type="ECO:0000256" key="1">
    <source>
        <dbReference type="SAM" id="Phobius"/>
    </source>
</evidence>
<dbReference type="NCBIfam" id="TIGR02532">
    <property type="entry name" value="IV_pilin_GFxxxE"/>
    <property type="match status" value="1"/>
</dbReference>
<keyword evidence="1" id="KW-1133">Transmembrane helix</keyword>
<feature type="transmembrane region" description="Helical" evidence="1">
    <location>
        <begin position="12"/>
        <end position="35"/>
    </location>
</feature>
<evidence type="ECO:0000313" key="3">
    <source>
        <dbReference type="Proteomes" id="UP000622448"/>
    </source>
</evidence>
<accession>A0ABR7BSH0</accession>
<proteinExistence type="predicted"/>
<dbReference type="InterPro" id="IPR045584">
    <property type="entry name" value="Pilin-like"/>
</dbReference>
<dbReference type="RefSeq" id="WP_186938895.1">
    <property type="nucleotide sequence ID" value="NZ_JACOOA010000004.1"/>
</dbReference>
<evidence type="ECO:0000313" key="2">
    <source>
        <dbReference type="EMBL" id="MBC5584534.1"/>
    </source>
</evidence>